<comment type="caution">
    <text evidence="1">The sequence shown here is derived from an EMBL/GenBank/DDBJ whole genome shotgun (WGS) entry which is preliminary data.</text>
</comment>
<sequence>MREVHEEEEQQTANQIMENIYDEIDVEWYLFFISWVVSKPMDQSAESLRGRVALLDAFEDPATLLKHYGKSITTSQSILHLIIILLGVPTARYTFAESSRLKSVIESVETDTRLCHHKRMIQWLLKMPQAEIFQYFSNLDHDTPDKVPTSE</sequence>
<gene>
    <name evidence="1" type="ORF">Ciccas_009451</name>
</gene>
<evidence type="ECO:0000313" key="1">
    <source>
        <dbReference type="EMBL" id="KAL3311963.1"/>
    </source>
</evidence>
<reference evidence="1 2" key="1">
    <citation type="submission" date="2024-11" db="EMBL/GenBank/DDBJ databases">
        <title>Adaptive evolution of stress response genes in parasites aligns with host niche diversity.</title>
        <authorList>
            <person name="Hahn C."/>
            <person name="Resl P."/>
        </authorList>
    </citation>
    <scope>NUCLEOTIDE SEQUENCE [LARGE SCALE GENOMIC DNA]</scope>
    <source>
        <strain evidence="1">EGGRZ-B1_66</strain>
        <tissue evidence="1">Body</tissue>
    </source>
</reference>
<name>A0ABD2PX07_9PLAT</name>
<organism evidence="1 2">
    <name type="scientific">Cichlidogyrus casuarinus</name>
    <dbReference type="NCBI Taxonomy" id="1844966"/>
    <lineage>
        <taxon>Eukaryota</taxon>
        <taxon>Metazoa</taxon>
        <taxon>Spiralia</taxon>
        <taxon>Lophotrochozoa</taxon>
        <taxon>Platyhelminthes</taxon>
        <taxon>Monogenea</taxon>
        <taxon>Monopisthocotylea</taxon>
        <taxon>Dactylogyridea</taxon>
        <taxon>Ancyrocephalidae</taxon>
        <taxon>Cichlidogyrus</taxon>
    </lineage>
</organism>
<dbReference type="Proteomes" id="UP001626550">
    <property type="component" value="Unassembled WGS sequence"/>
</dbReference>
<protein>
    <submittedName>
        <fullName evidence="1">Uncharacterized protein</fullName>
    </submittedName>
</protein>
<keyword evidence="2" id="KW-1185">Reference proteome</keyword>
<accession>A0ABD2PX07</accession>
<proteinExistence type="predicted"/>
<dbReference type="EMBL" id="JBJKFK010001937">
    <property type="protein sequence ID" value="KAL3311963.1"/>
    <property type="molecule type" value="Genomic_DNA"/>
</dbReference>
<evidence type="ECO:0000313" key="2">
    <source>
        <dbReference type="Proteomes" id="UP001626550"/>
    </source>
</evidence>
<dbReference type="AlphaFoldDB" id="A0ABD2PX07"/>